<keyword evidence="2" id="KW-0378">Hydrolase</keyword>
<dbReference type="Gene3D" id="3.60.21.10">
    <property type="match status" value="1"/>
</dbReference>
<name>A0ABS8XSJ9_9BURK</name>
<protein>
    <submittedName>
        <fullName evidence="6">Metallophosphoesterase</fullName>
    </submittedName>
</protein>
<accession>A0ABS8XSJ9</accession>
<organism evidence="6 7">
    <name type="scientific">Pelomonas cellulosilytica</name>
    <dbReference type="NCBI Taxonomy" id="2906762"/>
    <lineage>
        <taxon>Bacteria</taxon>
        <taxon>Pseudomonadati</taxon>
        <taxon>Pseudomonadota</taxon>
        <taxon>Betaproteobacteria</taxon>
        <taxon>Burkholderiales</taxon>
        <taxon>Sphaerotilaceae</taxon>
        <taxon>Roseateles</taxon>
    </lineage>
</organism>
<gene>
    <name evidence="6" type="ORF">LXT13_09670</name>
</gene>
<dbReference type="PANTHER" id="PTHR42988">
    <property type="entry name" value="PHOSPHOHYDROLASE"/>
    <property type="match status" value="1"/>
</dbReference>
<evidence type="ECO:0000259" key="5">
    <source>
        <dbReference type="Pfam" id="PF00149"/>
    </source>
</evidence>
<evidence type="ECO:0000256" key="4">
    <source>
        <dbReference type="ARBA" id="ARBA00025742"/>
    </source>
</evidence>
<dbReference type="EMBL" id="JAJTWU010000003">
    <property type="protein sequence ID" value="MCE4554705.1"/>
    <property type="molecule type" value="Genomic_DNA"/>
</dbReference>
<keyword evidence="3" id="KW-0408">Iron</keyword>
<dbReference type="InterPro" id="IPR029052">
    <property type="entry name" value="Metallo-depent_PP-like"/>
</dbReference>
<proteinExistence type="inferred from homology"/>
<evidence type="ECO:0000313" key="6">
    <source>
        <dbReference type="EMBL" id="MCE4554705.1"/>
    </source>
</evidence>
<sequence length="274" mass="30353">MEHFTLSQVLHVSDPHFGTERPLAMAALEQLCRTLKPDLLLVTGDITQRARREEFAAARAFFDRLAVPRLLLPGNHDIPLFDVLSRVLRPYGRYLEAFGPALEGEFEREDLLVVTLKTTRRYRHTQGEISASQIERAAARMAQARPGQLRLVAVHQPVAAVTPDDVDNLLRGRARAVQRWAEVGVDAVLGGHIHLPYVLPLRQRWPALSREVWAVQAGTALSHRLRGGINNSVNVIRTGVSDPAVVERWDLNDASGQFERVAVTPIGGDVAAQG</sequence>
<evidence type="ECO:0000256" key="1">
    <source>
        <dbReference type="ARBA" id="ARBA00022723"/>
    </source>
</evidence>
<dbReference type="CDD" id="cd07400">
    <property type="entry name" value="MPP_1"/>
    <property type="match status" value="1"/>
</dbReference>
<evidence type="ECO:0000256" key="2">
    <source>
        <dbReference type="ARBA" id="ARBA00022801"/>
    </source>
</evidence>
<dbReference type="InterPro" id="IPR050884">
    <property type="entry name" value="CNP_phosphodiesterase-III"/>
</dbReference>
<reference evidence="6 7" key="1">
    <citation type="submission" date="2021-12" db="EMBL/GenBank/DDBJ databases">
        <title>Genome seq of P8.</title>
        <authorList>
            <person name="Seo T."/>
        </authorList>
    </citation>
    <scope>NUCLEOTIDE SEQUENCE [LARGE SCALE GENOMIC DNA]</scope>
    <source>
        <strain evidence="6 7">P8</strain>
    </source>
</reference>
<keyword evidence="1" id="KW-0479">Metal-binding</keyword>
<evidence type="ECO:0000256" key="3">
    <source>
        <dbReference type="ARBA" id="ARBA00023004"/>
    </source>
</evidence>
<dbReference type="SUPFAM" id="SSF56300">
    <property type="entry name" value="Metallo-dependent phosphatases"/>
    <property type="match status" value="1"/>
</dbReference>
<dbReference type="RefSeq" id="WP_233371715.1">
    <property type="nucleotide sequence ID" value="NZ_JAJTWU010000003.1"/>
</dbReference>
<dbReference type="Pfam" id="PF00149">
    <property type="entry name" value="Metallophos"/>
    <property type="match status" value="1"/>
</dbReference>
<comment type="similarity">
    <text evidence="4">Belongs to the cyclic nucleotide phosphodiesterase class-III family.</text>
</comment>
<dbReference type="Proteomes" id="UP001200741">
    <property type="component" value="Unassembled WGS sequence"/>
</dbReference>
<comment type="caution">
    <text evidence="6">The sequence shown here is derived from an EMBL/GenBank/DDBJ whole genome shotgun (WGS) entry which is preliminary data.</text>
</comment>
<feature type="domain" description="Calcineurin-like phosphoesterase" evidence="5">
    <location>
        <begin position="9"/>
        <end position="195"/>
    </location>
</feature>
<dbReference type="PANTHER" id="PTHR42988:SF2">
    <property type="entry name" value="CYCLIC NUCLEOTIDE PHOSPHODIESTERASE CBUA0032-RELATED"/>
    <property type="match status" value="1"/>
</dbReference>
<evidence type="ECO:0000313" key="7">
    <source>
        <dbReference type="Proteomes" id="UP001200741"/>
    </source>
</evidence>
<keyword evidence="7" id="KW-1185">Reference proteome</keyword>
<dbReference type="InterPro" id="IPR004843">
    <property type="entry name" value="Calcineurin-like_PHP"/>
</dbReference>